<dbReference type="Pfam" id="PF16115">
    <property type="entry name" value="DUF4831"/>
    <property type="match status" value="1"/>
</dbReference>
<reference evidence="2 3" key="1">
    <citation type="journal article" date="2022" name="Int. J. Syst. Evol. Microbiol.">
        <title>Prevotella herbatica sp. nov., a plant polysaccharide-decomposing anaerobic bacterium isolated from a methanogenic reactor.</title>
        <authorList>
            <person name="Uek A."/>
            <person name="Tonouchi A."/>
            <person name="Kaku N."/>
            <person name="Ueki K."/>
        </authorList>
    </citation>
    <scope>NUCLEOTIDE SEQUENCE [LARGE SCALE GENOMIC DNA]</scope>
    <source>
        <strain evidence="2 3">WR041</strain>
    </source>
</reference>
<gene>
    <name evidence="2" type="ORF">prwr041_15810</name>
</gene>
<sequence length="349" mass="39150">MINMKKIITFILCAMALNANAQQPVEGTTYFLPKTAVQFRILIEKTTYTPGELAVYAEKYMKMQNTDENPSVAYRILNTTSNSYGIPDTTKQHTAIVDKKHSIIRINKYANGMLLAINAEPKTIEIVKDFKASPKPAAVNPRDFMNSDILSAGSKAKMAELIAQDIYDIRESRNQLSRGEADFMPKDGEQLKIMLANLNKQENALMQVFEGTIVKDTIEKVITFIPEKEVNKQVLFRFSRKLGFVDSDDLSGRPIYISVTDLHSIPPLKLDIDTKKSKDDCGVYVNLPGSIRLSLYDGNKPYKSFDIYAAQFGRTESISGELFGKKFTTHIVLNPVTGNADELKTEPLE</sequence>
<evidence type="ECO:0000313" key="3">
    <source>
        <dbReference type="Proteomes" id="UP001319045"/>
    </source>
</evidence>
<accession>A0ABN6EII5</accession>
<evidence type="ECO:0000313" key="2">
    <source>
        <dbReference type="EMBL" id="BCS85688.1"/>
    </source>
</evidence>
<evidence type="ECO:0000256" key="1">
    <source>
        <dbReference type="SAM" id="SignalP"/>
    </source>
</evidence>
<dbReference type="EMBL" id="AP024484">
    <property type="protein sequence ID" value="BCS85688.1"/>
    <property type="molecule type" value="Genomic_DNA"/>
</dbReference>
<dbReference type="Proteomes" id="UP001319045">
    <property type="component" value="Chromosome"/>
</dbReference>
<dbReference type="InterPro" id="IPR032265">
    <property type="entry name" value="DUF4831"/>
</dbReference>
<keyword evidence="3" id="KW-1185">Reference proteome</keyword>
<keyword evidence="1" id="KW-0732">Signal</keyword>
<protein>
    <submittedName>
        <fullName evidence="2">DUF4831 domain-containing protein</fullName>
    </submittedName>
</protein>
<feature type="chain" id="PRO_5047121435" evidence="1">
    <location>
        <begin position="22"/>
        <end position="349"/>
    </location>
</feature>
<feature type="signal peptide" evidence="1">
    <location>
        <begin position="1"/>
        <end position="21"/>
    </location>
</feature>
<organism evidence="2 3">
    <name type="scientific">Prevotella herbatica</name>
    <dbReference type="NCBI Taxonomy" id="2801997"/>
    <lineage>
        <taxon>Bacteria</taxon>
        <taxon>Pseudomonadati</taxon>
        <taxon>Bacteroidota</taxon>
        <taxon>Bacteroidia</taxon>
        <taxon>Bacteroidales</taxon>
        <taxon>Prevotellaceae</taxon>
        <taxon>Prevotella</taxon>
    </lineage>
</organism>
<name>A0ABN6EII5_9BACT</name>
<proteinExistence type="predicted"/>